<name>A0A2V1MZG1_9LACO</name>
<gene>
    <name evidence="1" type="ORF">DCM90_07395</name>
</gene>
<dbReference type="AlphaFoldDB" id="A0A2V1MZG1"/>
<sequence length="90" mass="10410">MPEKLLLAPLSPAEVKLLEDHLKEWSTWRQSQDPDTTAQSWDEFINKSRRKAEWVAGLSAEIDDWEALHQIQLELQDRLAGYAHGGQTRQ</sequence>
<dbReference type="RefSeq" id="WP_109250731.1">
    <property type="nucleotide sequence ID" value="NZ_QCXQ01000003.1"/>
</dbReference>
<reference evidence="1 2" key="1">
    <citation type="journal article" date="2018" name="Int. J. Syst. Evol. Microbiol.">
        <title>Lactobacillus bambusae sp. nov., isolated from a traditional fermented Ma-bamboo shoots of Taiwan.</title>
        <authorList>
            <person name="Wang L.-T."/>
        </authorList>
    </citation>
    <scope>NUCLEOTIDE SEQUENCE [LARGE SCALE GENOMIC DNA]</scope>
    <source>
        <strain evidence="1 2">BS-W1</strain>
    </source>
</reference>
<comment type="caution">
    <text evidence="1">The sequence shown here is derived from an EMBL/GenBank/DDBJ whole genome shotgun (WGS) entry which is preliminary data.</text>
</comment>
<evidence type="ECO:0000313" key="2">
    <source>
        <dbReference type="Proteomes" id="UP000245080"/>
    </source>
</evidence>
<protein>
    <submittedName>
        <fullName evidence="1">Uncharacterized protein</fullName>
    </submittedName>
</protein>
<dbReference type="OrthoDB" id="2295186at2"/>
<dbReference type="Proteomes" id="UP000245080">
    <property type="component" value="Unassembled WGS sequence"/>
</dbReference>
<dbReference type="EMBL" id="QCXQ01000003">
    <property type="protein sequence ID" value="PWF99877.1"/>
    <property type="molecule type" value="Genomic_DNA"/>
</dbReference>
<keyword evidence="2" id="KW-1185">Reference proteome</keyword>
<accession>A0A2V1MZG1</accession>
<organism evidence="1 2">
    <name type="scientific">Levilactobacillus bambusae</name>
    <dbReference type="NCBI Taxonomy" id="2024736"/>
    <lineage>
        <taxon>Bacteria</taxon>
        <taxon>Bacillati</taxon>
        <taxon>Bacillota</taxon>
        <taxon>Bacilli</taxon>
        <taxon>Lactobacillales</taxon>
        <taxon>Lactobacillaceae</taxon>
        <taxon>Levilactobacillus</taxon>
    </lineage>
</organism>
<evidence type="ECO:0000313" key="1">
    <source>
        <dbReference type="EMBL" id="PWF99877.1"/>
    </source>
</evidence>
<proteinExistence type="predicted"/>